<proteinExistence type="predicted"/>
<dbReference type="Gene3D" id="2.130.10.10">
    <property type="entry name" value="YVTN repeat-like/Quinoprotein amine dehydrogenase"/>
    <property type="match status" value="2"/>
</dbReference>
<dbReference type="EMBL" id="SSHJ02000001">
    <property type="protein sequence ID" value="MFN0254312.1"/>
    <property type="molecule type" value="Genomic_DNA"/>
</dbReference>
<evidence type="ECO:0000313" key="5">
    <source>
        <dbReference type="Proteomes" id="UP001517247"/>
    </source>
</evidence>
<keyword evidence="1" id="KW-0677">Repeat</keyword>
<dbReference type="InterPro" id="IPR036278">
    <property type="entry name" value="Sialidase_sf"/>
</dbReference>
<sequence>MHFPSKILLIFVLLPLFSAAQTYNLVPLVTDAKTSMRGLSVVNNEIIWVSGSKGSIGKSVNGGKTWEWTKPKGYETLDFRDIQAFDDKKAIIVNAGSPAYILSTVDGGKTWIENYKNTDSAIFLDGMDFWDKQNGMVFGDPINHKMQLFRTNDGGLTWENISGNLTKEMQVGEAGFAASGTTIKTFGKGKVWVATGGSVSNIYYSDNYGKTWKVYRCPIIQGESSTGVFSIDFFDAKNGIAVGGNYLKDKDNNNSVLYTKNGGKSWIKSKVPVSGYRSGVTYIDKNICLATGTSGTDISRDGGKTWQNISDLSFNTTKAVDKSVILVGGKGNIYKLNIPL</sequence>
<evidence type="ECO:0000256" key="2">
    <source>
        <dbReference type="SAM" id="SignalP"/>
    </source>
</evidence>
<feature type="signal peptide" evidence="2">
    <location>
        <begin position="1"/>
        <end position="20"/>
    </location>
</feature>
<dbReference type="Proteomes" id="UP001517247">
    <property type="component" value="Unassembled WGS sequence"/>
</dbReference>
<feature type="chain" id="PRO_5046599522" evidence="2">
    <location>
        <begin position="21"/>
        <end position="340"/>
    </location>
</feature>
<dbReference type="CDD" id="cd15482">
    <property type="entry name" value="Sialidase_non-viral"/>
    <property type="match status" value="1"/>
</dbReference>
<protein>
    <submittedName>
        <fullName evidence="4">WD40/YVTN/BNR-like repeat-containing protein</fullName>
    </submittedName>
</protein>
<dbReference type="PANTHER" id="PTHR47199">
    <property type="entry name" value="PHOTOSYSTEM II STABILITY/ASSEMBLY FACTOR HCF136, CHLOROPLASTIC"/>
    <property type="match status" value="1"/>
</dbReference>
<evidence type="ECO:0000259" key="3">
    <source>
        <dbReference type="Pfam" id="PF15902"/>
    </source>
</evidence>
<keyword evidence="2" id="KW-0732">Signal</keyword>
<evidence type="ECO:0000313" key="4">
    <source>
        <dbReference type="EMBL" id="MFN0254312.1"/>
    </source>
</evidence>
<dbReference type="Pfam" id="PF02012">
    <property type="entry name" value="BNR"/>
    <property type="match status" value="1"/>
</dbReference>
<comment type="caution">
    <text evidence="4">The sequence shown here is derived from an EMBL/GenBank/DDBJ whole genome shotgun (WGS) entry which is preliminary data.</text>
</comment>
<evidence type="ECO:0000256" key="1">
    <source>
        <dbReference type="ARBA" id="ARBA00022737"/>
    </source>
</evidence>
<reference evidence="4 5" key="1">
    <citation type="submission" date="2024-12" db="EMBL/GenBank/DDBJ databases">
        <authorList>
            <person name="Hu S."/>
        </authorList>
    </citation>
    <scope>NUCLEOTIDE SEQUENCE [LARGE SCALE GENOMIC DNA]</scope>
    <source>
        <strain evidence="4 5">THG-T11</strain>
    </source>
</reference>
<dbReference type="PANTHER" id="PTHR47199:SF2">
    <property type="entry name" value="PHOTOSYSTEM II STABILITY_ASSEMBLY FACTOR HCF136, CHLOROPLASTIC"/>
    <property type="match status" value="1"/>
</dbReference>
<name>A0ABW9J1A1_9SPHI</name>
<dbReference type="SUPFAM" id="SSF50939">
    <property type="entry name" value="Sialidases"/>
    <property type="match status" value="1"/>
</dbReference>
<dbReference type="InterPro" id="IPR031778">
    <property type="entry name" value="Sortilin_N"/>
</dbReference>
<gene>
    <name evidence="4" type="ORF">E6A44_001930</name>
</gene>
<dbReference type="RefSeq" id="WP_246076905.1">
    <property type="nucleotide sequence ID" value="NZ_SSHJ02000001.1"/>
</dbReference>
<keyword evidence="5" id="KW-1185">Reference proteome</keyword>
<dbReference type="InterPro" id="IPR015943">
    <property type="entry name" value="WD40/YVTN_repeat-like_dom_sf"/>
</dbReference>
<feature type="domain" description="Sortilin N-terminal" evidence="3">
    <location>
        <begin position="147"/>
        <end position="274"/>
    </location>
</feature>
<dbReference type="Pfam" id="PF15902">
    <property type="entry name" value="Sortilin-Vps10"/>
    <property type="match status" value="1"/>
</dbReference>
<dbReference type="InterPro" id="IPR002860">
    <property type="entry name" value="BNR_rpt"/>
</dbReference>
<accession>A0ABW9J1A1</accession>
<organism evidence="4 5">
    <name type="scientific">Pedobacter ureilyticus</name>
    <dbReference type="NCBI Taxonomy" id="1393051"/>
    <lineage>
        <taxon>Bacteria</taxon>
        <taxon>Pseudomonadati</taxon>
        <taxon>Bacteroidota</taxon>
        <taxon>Sphingobacteriia</taxon>
        <taxon>Sphingobacteriales</taxon>
        <taxon>Sphingobacteriaceae</taxon>
        <taxon>Pedobacter</taxon>
    </lineage>
</organism>